<feature type="chain" id="PRO_5003915198" evidence="2">
    <location>
        <begin position="21"/>
        <end position="666"/>
    </location>
</feature>
<dbReference type="InterPro" id="IPR002718">
    <property type="entry name" value="OMP_Helicobacter"/>
</dbReference>
<evidence type="ECO:0000313" key="4">
    <source>
        <dbReference type="EMBL" id="AFX89061.1"/>
    </source>
</evidence>
<protein>
    <submittedName>
        <fullName evidence="4">Outer membrane protein</fullName>
    </submittedName>
</protein>
<feature type="region of interest" description="Disordered" evidence="1">
    <location>
        <begin position="135"/>
        <end position="154"/>
    </location>
</feature>
<dbReference type="RefSeq" id="WP_015086532.1">
    <property type="nucleotide sequence ID" value="NC_019563.1"/>
</dbReference>
<dbReference type="PRINTS" id="PR01776">
    <property type="entry name" value="HPOMPFAMILY"/>
</dbReference>
<dbReference type="Proteomes" id="UP000010078">
    <property type="component" value="Chromosome"/>
</dbReference>
<dbReference type="KEGG" id="hpyk:HPAKL86_00135"/>
<evidence type="ECO:0000256" key="2">
    <source>
        <dbReference type="SAM" id="SignalP"/>
    </source>
</evidence>
<reference evidence="4" key="1">
    <citation type="journal article" date="2015" name="Genome Announc.">
        <title>Complete Genome Sequences of Two Helicobacter pylori Strains from a Canadian Arctic Aboriginal Community.</title>
        <authorList>
            <person name="Kersulyte D."/>
            <person name="Bertoli M.T."/>
            <person name="Tamma S."/>
            <person name="Keelan M."/>
            <person name="Munday R."/>
            <person name="Geary J."/>
            <person name="Veldhuyzen van Zanten S."/>
            <person name="Goodman K.J."/>
            <person name="Berg D.E."/>
        </authorList>
    </citation>
    <scope>NUCLEOTIDE SEQUENCE [LARGE SCALE GENOMIC DNA]</scope>
    <source>
        <strain evidence="4">Aklavik86</strain>
    </source>
</reference>
<feature type="domain" description="SabA N-terminal extracellular adhesion" evidence="3">
    <location>
        <begin position="46"/>
        <end position="308"/>
    </location>
</feature>
<dbReference type="Pfam" id="PF01856">
    <property type="entry name" value="HP_OMP"/>
    <property type="match status" value="1"/>
</dbReference>
<evidence type="ECO:0000256" key="1">
    <source>
        <dbReference type="SAM" id="MobiDB-lite"/>
    </source>
</evidence>
<feature type="compositionally biased region" description="Polar residues" evidence="1">
    <location>
        <begin position="138"/>
        <end position="154"/>
    </location>
</feature>
<evidence type="ECO:0000259" key="3">
    <source>
        <dbReference type="Pfam" id="PF18304"/>
    </source>
</evidence>
<dbReference type="InterPro" id="IPR040838">
    <property type="entry name" value="SabA_N_adhesion"/>
</dbReference>
<dbReference type="Pfam" id="PF18304">
    <property type="entry name" value="SabA_adhesion"/>
    <property type="match status" value="1"/>
</dbReference>
<name>K7Y698_HELPX</name>
<gene>
    <name evidence="4" type="ORF">HPAKL86_00135</name>
</gene>
<dbReference type="EMBL" id="CP003476">
    <property type="protein sequence ID" value="AFX89061.1"/>
    <property type="molecule type" value="Genomic_DNA"/>
</dbReference>
<organism evidence="4">
    <name type="scientific">Helicobacter pylori Aklavik86</name>
    <dbReference type="NCBI Taxonomy" id="1055532"/>
    <lineage>
        <taxon>Bacteria</taxon>
        <taxon>Pseudomonadati</taxon>
        <taxon>Campylobacterota</taxon>
        <taxon>Epsilonproteobacteria</taxon>
        <taxon>Campylobacterales</taxon>
        <taxon>Helicobacteraceae</taxon>
        <taxon>Helicobacter</taxon>
    </lineage>
</organism>
<dbReference type="HOGENOM" id="CLU_026212_8_1_7"/>
<dbReference type="AlphaFoldDB" id="K7Y698"/>
<sequence>MKKKFMAFTLGALLSSALNAEDNGYFVSAGYQIGQATQIAKNTGAIQKLSDTYENLNNLLGRFNTLNWAINNASDATSINNAISTLNSSVRNLTTNTTTSPAYQAVSLALNAAVAMWQFVAPNIGCGNGSNGSNGSNQTFNNTPSGTTHCNRTSNVGVQGALYTNEYKKINDAYQKIQAVLKQGMAALKNGGNEVTVETLKNNAGSSGSSGTNSNDTKVKNDAETLLSNASTIIDTLKTQCPWLETSDGGKAFGETSTKGAVCSIFSNTLSTITTMIANANEVVKQTKNLNIDEEAKIQNPGQFNPFNTNETAFANKMFQNAQTQVKLLNLANEVANNFKSINATQRHAMQTCFGGVGGTGYNARYSGCAKLSETLNSLEDTVSYYGNQVSQAQTIANTLLNFSNRVNELHTTYKKIQDDVQAVSNTPNSVVNLSNLIATSTDKKRPEGIQTTYNLNQDTYNQMQAAAKELANNPFRSVGMISSQSNSGAMNGIGIQLGYKQFFGAKRNWGARYYGFVDYNHTYIKSSFFNSASDVWTYGVGADALYNFINDKATNFLGKNNKLSVGIFGGIALAGTSWLNSQYVNLTTINNVYSSKINTANFQFLFNLGFRANLAKEKKNNHAIQHGVELGIKIPTINTNYYSFLGAKLEYRRLYSIYLNYVFAY</sequence>
<proteinExistence type="predicted"/>
<accession>K7Y698</accession>
<feature type="signal peptide" evidence="2">
    <location>
        <begin position="1"/>
        <end position="20"/>
    </location>
</feature>
<keyword evidence="2" id="KW-0732">Signal</keyword>
<dbReference type="PATRIC" id="fig|1055532.3.peg.29"/>